<gene>
    <name evidence="7" type="ORF">CINCED_3A009440</name>
</gene>
<keyword evidence="3" id="KW-0130">Cell adhesion</keyword>
<dbReference type="SUPFAM" id="SSF52058">
    <property type="entry name" value="L domain-like"/>
    <property type="match status" value="1"/>
</dbReference>
<evidence type="ECO:0000256" key="1">
    <source>
        <dbReference type="ARBA" id="ARBA00004167"/>
    </source>
</evidence>
<dbReference type="InterPro" id="IPR032675">
    <property type="entry name" value="LRR_dom_sf"/>
</dbReference>
<evidence type="ECO:0000313" key="8">
    <source>
        <dbReference type="Proteomes" id="UP000325440"/>
    </source>
</evidence>
<evidence type="ECO:0000256" key="3">
    <source>
        <dbReference type="ARBA" id="ARBA00022889"/>
    </source>
</evidence>
<proteinExistence type="predicted"/>
<organism evidence="7 8">
    <name type="scientific">Cinara cedri</name>
    <dbReference type="NCBI Taxonomy" id="506608"/>
    <lineage>
        <taxon>Eukaryota</taxon>
        <taxon>Metazoa</taxon>
        <taxon>Ecdysozoa</taxon>
        <taxon>Arthropoda</taxon>
        <taxon>Hexapoda</taxon>
        <taxon>Insecta</taxon>
        <taxon>Pterygota</taxon>
        <taxon>Neoptera</taxon>
        <taxon>Paraneoptera</taxon>
        <taxon>Hemiptera</taxon>
        <taxon>Sternorrhyncha</taxon>
        <taxon>Aphidomorpha</taxon>
        <taxon>Aphidoidea</taxon>
        <taxon>Aphididae</taxon>
        <taxon>Lachninae</taxon>
        <taxon>Cinara</taxon>
    </lineage>
</organism>
<dbReference type="PANTHER" id="PTHR22650:SF4">
    <property type="entry name" value="LEUCINE-RICH REPEAT AND TRANSMEMBRANE DOMAIN-CONTAINING PROTEIN 2-LIKE"/>
    <property type="match status" value="1"/>
</dbReference>
<dbReference type="Proteomes" id="UP000325440">
    <property type="component" value="Unassembled WGS sequence"/>
</dbReference>
<dbReference type="Gene3D" id="3.80.10.10">
    <property type="entry name" value="Ribonuclease Inhibitor"/>
    <property type="match status" value="1"/>
</dbReference>
<keyword evidence="2" id="KW-0812">Transmembrane</keyword>
<dbReference type="EMBL" id="CABPRJ010002405">
    <property type="protein sequence ID" value="VVC45540.1"/>
    <property type="molecule type" value="Genomic_DNA"/>
</dbReference>
<sequence>MDYTKTYYTQCRRNNGGISNNCFTSLVFFDMSRRSLFPIVLLCCFHIKIIWCNQLASCYTQPSEFCPVQNKCKCVKTHETALFCCQVQSNEDLLRNFECSGAKLSNIQALHIYNMTADQFNFGKLSPELNRLISFSITNSYINRLLGRLEHTHQIACLNLSNNIFGTEWQDPLALENLKQLAMLDFSFVNISILPNIKIEVPIFWLDVSNNTKIRCESLLDLMKKSGNSKYKLNFVKHNETFCMSSLSFHWFNTTEKVALREVEGIKKLREDCPINCTCNWHGLDMVQDTITLQTIQVHCSNKQLSNLPENLPENTVLLNITNNNITSIDAFVSDPTYKTLRFFYADKNNISNLLSLEGSPFIDNYSVLSLKLNQLKSLPIYILQNSFTRFEAHKVYLGGNELDCDCSTAQSLKIWLLANQRHLPDYDAILCKNFPYKLKVLDLDQKLVCITEADWTQYMYYVIAAELSMLLLLIGKVSYDYWVFKTAGYLPWPASKMPKLPCDWVFE</sequence>
<protein>
    <submittedName>
        <fullName evidence="7">Leucine-rich repeat domain, L domain-like</fullName>
    </submittedName>
</protein>
<name>A0A5E4NNZ1_9HEMI</name>
<keyword evidence="4" id="KW-1133">Transmembrane helix</keyword>
<comment type="subcellular location">
    <subcellularLocation>
        <location evidence="1">Membrane</location>
        <topology evidence="1">Single-pass membrane protein</topology>
    </subcellularLocation>
</comment>
<evidence type="ECO:0000256" key="5">
    <source>
        <dbReference type="ARBA" id="ARBA00023136"/>
    </source>
</evidence>
<evidence type="ECO:0000313" key="7">
    <source>
        <dbReference type="EMBL" id="VVC45540.1"/>
    </source>
</evidence>
<dbReference type="InterPro" id="IPR052313">
    <property type="entry name" value="GPIb-IX-V_Complex"/>
</dbReference>
<evidence type="ECO:0000256" key="4">
    <source>
        <dbReference type="ARBA" id="ARBA00022989"/>
    </source>
</evidence>
<dbReference type="PANTHER" id="PTHR22650">
    <property type="entry name" value="GLYCOPROTEIN IB BETA"/>
    <property type="match status" value="1"/>
</dbReference>
<accession>A0A5E4NNZ1</accession>
<dbReference type="OrthoDB" id="10068119at2759"/>
<keyword evidence="6" id="KW-1015">Disulfide bond</keyword>
<evidence type="ECO:0000256" key="6">
    <source>
        <dbReference type="ARBA" id="ARBA00023157"/>
    </source>
</evidence>
<dbReference type="AlphaFoldDB" id="A0A5E4NNZ1"/>
<keyword evidence="8" id="KW-1185">Reference proteome</keyword>
<reference evidence="7 8" key="1">
    <citation type="submission" date="2019-08" db="EMBL/GenBank/DDBJ databases">
        <authorList>
            <person name="Alioto T."/>
            <person name="Alioto T."/>
            <person name="Gomez Garrido J."/>
        </authorList>
    </citation>
    <scope>NUCLEOTIDE SEQUENCE [LARGE SCALE GENOMIC DNA]</scope>
</reference>
<keyword evidence="5" id="KW-0472">Membrane</keyword>
<evidence type="ECO:0000256" key="2">
    <source>
        <dbReference type="ARBA" id="ARBA00022692"/>
    </source>
</evidence>